<evidence type="ECO:0000256" key="1">
    <source>
        <dbReference type="PROSITE-ProRule" id="PRU00703"/>
    </source>
</evidence>
<keyword evidence="1" id="KW-0129">CBS domain</keyword>
<dbReference type="Pfam" id="PF00571">
    <property type="entry name" value="CBS"/>
    <property type="match status" value="1"/>
</dbReference>
<dbReference type="PROSITE" id="PS51371">
    <property type="entry name" value="CBS"/>
    <property type="match status" value="1"/>
</dbReference>
<dbReference type="EMBL" id="QXFW01000345">
    <property type="protein sequence ID" value="KAE9015310.1"/>
    <property type="molecule type" value="Genomic_DNA"/>
</dbReference>
<evidence type="ECO:0000259" key="3">
    <source>
        <dbReference type="PROSITE" id="PS51371"/>
    </source>
</evidence>
<evidence type="ECO:0000313" key="4">
    <source>
        <dbReference type="EMBL" id="KAE9015310.1"/>
    </source>
</evidence>
<evidence type="ECO:0000256" key="2">
    <source>
        <dbReference type="SAM" id="MobiDB-lite"/>
    </source>
</evidence>
<dbReference type="InterPro" id="IPR000644">
    <property type="entry name" value="CBS_dom"/>
</dbReference>
<reference evidence="4 5" key="1">
    <citation type="submission" date="2018-09" db="EMBL/GenBank/DDBJ databases">
        <title>Genomic investigation of the strawberry pathogen Phytophthora fragariae indicates pathogenicity is determined by transcriptional variation in three key races.</title>
        <authorList>
            <person name="Adams T.M."/>
            <person name="Armitage A.D."/>
            <person name="Sobczyk M.K."/>
            <person name="Bates H.J."/>
            <person name="Dunwell J.M."/>
            <person name="Nellist C.F."/>
            <person name="Harrison R.J."/>
        </authorList>
    </citation>
    <scope>NUCLEOTIDE SEQUENCE [LARGE SCALE GENOMIC DNA]</scope>
    <source>
        <strain evidence="4 5">SCRP245</strain>
    </source>
</reference>
<dbReference type="Gene3D" id="3.10.580.10">
    <property type="entry name" value="CBS-domain"/>
    <property type="match status" value="1"/>
</dbReference>
<proteinExistence type="predicted"/>
<feature type="region of interest" description="Disordered" evidence="2">
    <location>
        <begin position="272"/>
        <end position="291"/>
    </location>
</feature>
<feature type="compositionally biased region" description="Basic and acidic residues" evidence="2">
    <location>
        <begin position="272"/>
        <end position="281"/>
    </location>
</feature>
<dbReference type="InterPro" id="IPR046342">
    <property type="entry name" value="CBS_dom_sf"/>
</dbReference>
<name>A0A6A3L9H3_9STRA</name>
<gene>
    <name evidence="4" type="ORF">PF011_g7671</name>
</gene>
<comment type="caution">
    <text evidence="4">The sequence shown here is derived from an EMBL/GenBank/DDBJ whole genome shotgun (WGS) entry which is preliminary data.</text>
</comment>
<accession>A0A6A3L9H3</accession>
<sequence length="670" mass="74434">MLQAARRKVTRSAICASLETTKLLRQDSYETAVATKSSPERASSSRVMGAALASHDLSNPQQQQLLCEYIDHSRKTGDECAHIFRGSLGMYDDEQSDPVLSSLSMRKPVYPRHILLPQFEEVFGMLVADPEPHFRFFHHGKIVVADFKPKDEATVCAHRVFCAVALLMRADLHSKVDFVLRLYADIAGVLTPEAKSSLLKDFVTSVEEVLQLADSIPGSVLASVEKAFWSDEPGKLMTVLELYDVCLTNPQISGMLHGIHAVIEEFSASQRQEKLRQRENSDQTQHSSLRHVDNNSVRMKSMARSMSSATLPRSSLLWDFKAGDYGNFWLQPELLQIPSNETCAQALEKMALADTQRALVVESIQTAQSETHQSLGLISIDKLLLYFLHFLAPGITSPTAKPYEHTRARAEEAMRQFGAASLRDVVQFHYTERAPLIGTIRDDEAFFSVLLRFACGESCVAVAQNYSSSPEAILGCLSVFDVLLWLEEDLTLLKGKEQWAVAAFPEFFYTPARIDSSSASASVCEGLVGMASRQLSGILVMASSSDQEMKMLRDVSIWRFCELNAAYSCSMYPTHSADAFRDMFSTSFSALSDKDSDPGPLLRSVTANASMLPPACVVFPDTSIAKVIRDMVDKRTRRVVVQREDGLMVGVVRASDIFLMLLHAQHTSLW</sequence>
<feature type="domain" description="CBS" evidence="3">
    <location>
        <begin position="611"/>
        <end position="668"/>
    </location>
</feature>
<dbReference type="Proteomes" id="UP000460718">
    <property type="component" value="Unassembled WGS sequence"/>
</dbReference>
<protein>
    <recommendedName>
        <fullName evidence="3">CBS domain-containing protein</fullName>
    </recommendedName>
</protein>
<dbReference type="SUPFAM" id="SSF54631">
    <property type="entry name" value="CBS-domain pair"/>
    <property type="match status" value="1"/>
</dbReference>
<organism evidence="4 5">
    <name type="scientific">Phytophthora fragariae</name>
    <dbReference type="NCBI Taxonomy" id="53985"/>
    <lineage>
        <taxon>Eukaryota</taxon>
        <taxon>Sar</taxon>
        <taxon>Stramenopiles</taxon>
        <taxon>Oomycota</taxon>
        <taxon>Peronosporomycetes</taxon>
        <taxon>Peronosporales</taxon>
        <taxon>Peronosporaceae</taxon>
        <taxon>Phytophthora</taxon>
    </lineage>
</organism>
<evidence type="ECO:0000313" key="5">
    <source>
        <dbReference type="Proteomes" id="UP000460718"/>
    </source>
</evidence>
<dbReference type="AlphaFoldDB" id="A0A6A3L9H3"/>